<reference evidence="1" key="1">
    <citation type="submission" date="2014-11" db="EMBL/GenBank/DDBJ databases">
        <authorList>
            <person name="Amaro Gonzalez C."/>
        </authorList>
    </citation>
    <scope>NUCLEOTIDE SEQUENCE</scope>
</reference>
<dbReference type="AlphaFoldDB" id="A0A0E9SKJ4"/>
<organism evidence="1">
    <name type="scientific">Anguilla anguilla</name>
    <name type="common">European freshwater eel</name>
    <name type="synonym">Muraena anguilla</name>
    <dbReference type="NCBI Taxonomy" id="7936"/>
    <lineage>
        <taxon>Eukaryota</taxon>
        <taxon>Metazoa</taxon>
        <taxon>Chordata</taxon>
        <taxon>Craniata</taxon>
        <taxon>Vertebrata</taxon>
        <taxon>Euteleostomi</taxon>
        <taxon>Actinopterygii</taxon>
        <taxon>Neopterygii</taxon>
        <taxon>Teleostei</taxon>
        <taxon>Anguilliformes</taxon>
        <taxon>Anguillidae</taxon>
        <taxon>Anguilla</taxon>
    </lineage>
</organism>
<protein>
    <submittedName>
        <fullName evidence="1">Uncharacterized protein</fullName>
    </submittedName>
</protein>
<proteinExistence type="predicted"/>
<name>A0A0E9SKJ4_ANGAN</name>
<dbReference type="EMBL" id="GBXM01061068">
    <property type="protein sequence ID" value="JAH47509.1"/>
    <property type="molecule type" value="Transcribed_RNA"/>
</dbReference>
<sequence length="52" mass="6145">MGFTPNALTPNTCVPPPLCQHLSLEPTWRPRCLYLEPTWRPQCLSLERTWRH</sequence>
<dbReference type="EMBL" id="GBXM01074293">
    <property type="protein sequence ID" value="JAH34284.1"/>
    <property type="molecule type" value="Transcribed_RNA"/>
</dbReference>
<accession>A0A0E9SKJ4</accession>
<dbReference type="EMBL" id="GBXM01064120">
    <property type="protein sequence ID" value="JAH44457.1"/>
    <property type="molecule type" value="Transcribed_RNA"/>
</dbReference>
<evidence type="ECO:0000313" key="1">
    <source>
        <dbReference type="EMBL" id="JAH41821.1"/>
    </source>
</evidence>
<reference evidence="1" key="2">
    <citation type="journal article" date="2015" name="Fish Shellfish Immunol.">
        <title>Early steps in the European eel (Anguilla anguilla)-Vibrio vulnificus interaction in the gills: Role of the RtxA13 toxin.</title>
        <authorList>
            <person name="Callol A."/>
            <person name="Pajuelo D."/>
            <person name="Ebbesson L."/>
            <person name="Teles M."/>
            <person name="MacKenzie S."/>
            <person name="Amaro C."/>
        </authorList>
    </citation>
    <scope>NUCLEOTIDE SEQUENCE</scope>
</reference>
<dbReference type="EMBL" id="GBXM01066756">
    <property type="protein sequence ID" value="JAH41821.1"/>
    <property type="molecule type" value="Transcribed_RNA"/>
</dbReference>